<reference evidence="1" key="1">
    <citation type="submission" date="2014-12" db="EMBL/GenBank/DDBJ databases">
        <title>Insight into the proteome of Arion vulgaris.</title>
        <authorList>
            <person name="Aradska J."/>
            <person name="Bulat T."/>
            <person name="Smidak R."/>
            <person name="Sarate P."/>
            <person name="Gangsoo J."/>
            <person name="Sialana F."/>
            <person name="Bilban M."/>
            <person name="Lubec G."/>
        </authorList>
    </citation>
    <scope>NUCLEOTIDE SEQUENCE</scope>
    <source>
        <tissue evidence="1">Skin</tissue>
    </source>
</reference>
<dbReference type="AlphaFoldDB" id="A0A0B6YX83"/>
<accession>A0A0B6YX83</accession>
<gene>
    <name evidence="1" type="primary">ORF38435</name>
</gene>
<name>A0A0B6YX83_9EUPU</name>
<sequence length="51" mass="5488">MSIFGCLILVNIDNGCKKNDDKFGGCDMLDVDDDVQTSVGCRGPPGKQRIV</sequence>
<feature type="non-terminal residue" evidence="1">
    <location>
        <position position="51"/>
    </location>
</feature>
<evidence type="ECO:0000313" key="1">
    <source>
        <dbReference type="EMBL" id="CEK60110.1"/>
    </source>
</evidence>
<protein>
    <submittedName>
        <fullName evidence="1">Uncharacterized protein</fullName>
    </submittedName>
</protein>
<dbReference type="EMBL" id="HACG01013245">
    <property type="protein sequence ID" value="CEK60110.1"/>
    <property type="molecule type" value="Transcribed_RNA"/>
</dbReference>
<proteinExistence type="predicted"/>
<organism evidence="1">
    <name type="scientific">Arion vulgaris</name>
    <dbReference type="NCBI Taxonomy" id="1028688"/>
    <lineage>
        <taxon>Eukaryota</taxon>
        <taxon>Metazoa</taxon>
        <taxon>Spiralia</taxon>
        <taxon>Lophotrochozoa</taxon>
        <taxon>Mollusca</taxon>
        <taxon>Gastropoda</taxon>
        <taxon>Heterobranchia</taxon>
        <taxon>Euthyneura</taxon>
        <taxon>Panpulmonata</taxon>
        <taxon>Eupulmonata</taxon>
        <taxon>Stylommatophora</taxon>
        <taxon>Helicina</taxon>
        <taxon>Arionoidea</taxon>
        <taxon>Arionidae</taxon>
        <taxon>Arion</taxon>
    </lineage>
</organism>